<sequence length="180" mass="20477">MEKNKKELATHDILNNALANLDDEQIKTISEKASFAALDLQTQEVNRNSLEIRARKEAEDHVDTFNELSKDGRVAHEIVTKSTTATGSRTITSRSGAATAKSACFVATSAFEDNSHSTVDKLRYWRDNCLRNYAYGQKFIVWYYKEGPKMAQWLDKHPKLKPLVRNVLNTFVQIVTARQK</sequence>
<comment type="caution">
    <text evidence="2">The sequence shown here is derived from an EMBL/GenBank/DDBJ whole genome shotgun (WGS) entry which is preliminary data.</text>
</comment>
<organism evidence="2 3">
    <name type="scientific">Vibrio europaeus</name>
    <dbReference type="NCBI Taxonomy" id="300876"/>
    <lineage>
        <taxon>Bacteria</taxon>
        <taxon>Pseudomonadati</taxon>
        <taxon>Pseudomonadota</taxon>
        <taxon>Gammaproteobacteria</taxon>
        <taxon>Vibrionales</taxon>
        <taxon>Vibrionaceae</taxon>
        <taxon>Vibrio</taxon>
        <taxon>Vibrio oreintalis group</taxon>
    </lineage>
</organism>
<evidence type="ECO:0000313" key="1">
    <source>
        <dbReference type="EMBL" id="MDC5739266.1"/>
    </source>
</evidence>
<dbReference type="Proteomes" id="UP001150001">
    <property type="component" value="Unassembled WGS sequence"/>
</dbReference>
<dbReference type="GeneID" id="78078064"/>
<accession>A0A178J8D5</accession>
<dbReference type="OrthoDB" id="7056196at2"/>
<evidence type="ECO:0000313" key="2">
    <source>
        <dbReference type="EMBL" id="OAM97867.1"/>
    </source>
</evidence>
<dbReference type="EMBL" id="JAPFIT010000010">
    <property type="protein sequence ID" value="MDC5739266.1"/>
    <property type="molecule type" value="Genomic_DNA"/>
</dbReference>
<dbReference type="InterPro" id="IPR049886">
    <property type="entry name" value="CFI_box_CTERM_dom"/>
</dbReference>
<gene>
    <name evidence="2" type="ORF">AZ468_20265</name>
    <name evidence="1" type="ORF">OPW20_04265</name>
</gene>
<dbReference type="RefSeq" id="WP_069669034.1">
    <property type="nucleotide sequence ID" value="NZ_JAPFIM010000018.1"/>
</dbReference>
<name>A0A178J8D5_9VIBR</name>
<evidence type="ECO:0000313" key="4">
    <source>
        <dbReference type="Proteomes" id="UP001150001"/>
    </source>
</evidence>
<reference evidence="1" key="2">
    <citation type="submission" date="2022-11" db="EMBL/GenBank/DDBJ databases">
        <title>Role of the vibriolysin VemA secreted by the emergent pathogen Vibrio europaeus in the colonization of Manila clam mucus.</title>
        <authorList>
            <person name="Martinez C."/>
            <person name="Rodriguez S."/>
            <person name="Vences A."/>
            <person name="Barja J.L."/>
            <person name="Toranzo A.E."/>
            <person name="Dubert J."/>
        </authorList>
    </citation>
    <scope>NUCLEOTIDE SEQUENCE</scope>
    <source>
        <strain evidence="1">3454</strain>
    </source>
</reference>
<evidence type="ECO:0000313" key="3">
    <source>
        <dbReference type="Proteomes" id="UP000094761"/>
    </source>
</evidence>
<dbReference type="AlphaFoldDB" id="A0A178J8D5"/>
<dbReference type="Proteomes" id="UP000094761">
    <property type="component" value="Unassembled WGS sequence"/>
</dbReference>
<dbReference type="NCBIfam" id="NF041770">
    <property type="entry name" value="CFI_box_CTERM"/>
    <property type="match status" value="1"/>
</dbReference>
<protein>
    <submittedName>
        <fullName evidence="2">Uncharacterized protein</fullName>
    </submittedName>
</protein>
<keyword evidence="4" id="KW-1185">Reference proteome</keyword>
<reference evidence="2 3" key="1">
    <citation type="submission" date="2016-03" db="EMBL/GenBank/DDBJ databases">
        <title>Draft genome sequence of the Vibrio tubiashii subs. europaeus.</title>
        <authorList>
            <person name="Spinard E."/>
            <person name="Dubert J."/>
            <person name="Nelson D.R."/>
            <person name="Barja J.L."/>
        </authorList>
    </citation>
    <scope>NUCLEOTIDE SEQUENCE [LARGE SCALE GENOMIC DNA]</scope>
    <source>
        <strain evidence="3">PP-638</strain>
        <strain evidence="2">PP2-638</strain>
    </source>
</reference>
<proteinExistence type="predicted"/>
<dbReference type="EMBL" id="LUAX01000007">
    <property type="protein sequence ID" value="OAM97867.1"/>
    <property type="molecule type" value="Genomic_DNA"/>
</dbReference>